<name>A0A1G9RCH0_9BACI</name>
<dbReference type="RefSeq" id="WP_074598606.1">
    <property type="nucleotide sequence ID" value="NZ_FNHF01000002.1"/>
</dbReference>
<keyword evidence="3 4" id="KW-0810">Translation regulation</keyword>
<evidence type="ECO:0000313" key="5">
    <source>
        <dbReference type="EMBL" id="SDM20914.1"/>
    </source>
</evidence>
<keyword evidence="5" id="KW-0969">Cilium</keyword>
<proteinExistence type="inferred from homology"/>
<evidence type="ECO:0000256" key="4">
    <source>
        <dbReference type="HAMAP-Rule" id="MF_01185"/>
    </source>
</evidence>
<dbReference type="PANTHER" id="PTHR39190">
    <property type="entry name" value="FLAGELLAR ASSEMBLY FACTOR FLIW"/>
    <property type="match status" value="1"/>
</dbReference>
<protein>
    <recommendedName>
        <fullName evidence="4">Flagellar assembly factor FliW</fullName>
    </recommendedName>
</protein>
<dbReference type="Gene3D" id="2.30.290.10">
    <property type="entry name" value="BH3618-like"/>
    <property type="match status" value="1"/>
</dbReference>
<keyword evidence="5" id="KW-0282">Flagellum</keyword>
<keyword evidence="4" id="KW-0143">Chaperone</keyword>
<comment type="similarity">
    <text evidence="4">Belongs to the FliW family.</text>
</comment>
<organism evidence="5 6">
    <name type="scientific">Sediminibacillus halophilus</name>
    <dbReference type="NCBI Taxonomy" id="482461"/>
    <lineage>
        <taxon>Bacteria</taxon>
        <taxon>Bacillati</taxon>
        <taxon>Bacillota</taxon>
        <taxon>Bacilli</taxon>
        <taxon>Bacillales</taxon>
        <taxon>Bacillaceae</taxon>
        <taxon>Sediminibacillus</taxon>
    </lineage>
</organism>
<dbReference type="AlphaFoldDB" id="A0A1G9RCH0"/>
<reference evidence="6" key="1">
    <citation type="submission" date="2016-10" db="EMBL/GenBank/DDBJ databases">
        <authorList>
            <person name="Varghese N."/>
            <person name="Submissions S."/>
        </authorList>
    </citation>
    <scope>NUCLEOTIDE SEQUENCE [LARGE SCALE GENOMIC DNA]</scope>
    <source>
        <strain evidence="6">CGMCC 1.6199</strain>
    </source>
</reference>
<evidence type="ECO:0000256" key="1">
    <source>
        <dbReference type="ARBA" id="ARBA00022490"/>
    </source>
</evidence>
<comment type="subcellular location">
    <subcellularLocation>
        <location evidence="4">Cytoplasm</location>
    </subcellularLocation>
</comment>
<dbReference type="STRING" id="482461.SAMN05216244_1927"/>
<keyword evidence="1 4" id="KW-0963">Cytoplasm</keyword>
<dbReference type="NCBIfam" id="NF009793">
    <property type="entry name" value="PRK13285.1-1"/>
    <property type="match status" value="1"/>
</dbReference>
<keyword evidence="6" id="KW-1185">Reference proteome</keyword>
<keyword evidence="5" id="KW-0966">Cell projection</keyword>
<dbReference type="PANTHER" id="PTHR39190:SF1">
    <property type="entry name" value="FLAGELLAR ASSEMBLY FACTOR FLIW"/>
    <property type="match status" value="1"/>
</dbReference>
<dbReference type="GO" id="GO:0006417">
    <property type="term" value="P:regulation of translation"/>
    <property type="evidence" value="ECO:0007669"/>
    <property type="project" value="UniProtKB-KW"/>
</dbReference>
<dbReference type="HAMAP" id="MF_01185">
    <property type="entry name" value="FliW"/>
    <property type="match status" value="1"/>
</dbReference>
<dbReference type="GO" id="GO:0005737">
    <property type="term" value="C:cytoplasm"/>
    <property type="evidence" value="ECO:0007669"/>
    <property type="project" value="UniProtKB-SubCell"/>
</dbReference>
<comment type="function">
    <text evidence="4">Acts as an anti-CsrA protein, binds CsrA and prevents it from repressing translation of its target genes, one of which is flagellin. Binds to flagellin and participates in the assembly of the flagellum.</text>
</comment>
<dbReference type="InterPro" id="IPR024046">
    <property type="entry name" value="Flagellar_assmbl_FliW_dom_sf"/>
</dbReference>
<comment type="subunit">
    <text evidence="4">Interacts with translational regulator CsrA and flagellin(s).</text>
</comment>
<dbReference type="EMBL" id="FNHF01000002">
    <property type="protein sequence ID" value="SDM20914.1"/>
    <property type="molecule type" value="Genomic_DNA"/>
</dbReference>
<keyword evidence="2 4" id="KW-1005">Bacterial flagellum biogenesis</keyword>
<sequence length="149" mass="17101">MKIQTKYIGSVEVDQNETIEFPQGIPGFNAEREFILLDFPENPVFQIMQSVKNQQLAFIVTNPFHFRSDYDIDLDRSLVETLEIQQEGDVVILSILSLKDPFEKSTMNLQAPIVVNMTKRKGKQFITNKKDYSTREPLIAAASSKEKED</sequence>
<gene>
    <name evidence="4" type="primary">fliW</name>
    <name evidence="5" type="ORF">SAMN05216244_1927</name>
</gene>
<dbReference type="SUPFAM" id="SSF141457">
    <property type="entry name" value="BH3618-like"/>
    <property type="match status" value="1"/>
</dbReference>
<evidence type="ECO:0000313" key="6">
    <source>
        <dbReference type="Proteomes" id="UP000182347"/>
    </source>
</evidence>
<evidence type="ECO:0000256" key="2">
    <source>
        <dbReference type="ARBA" id="ARBA00022795"/>
    </source>
</evidence>
<dbReference type="InterPro" id="IPR003775">
    <property type="entry name" value="Flagellar_assembly_factor_FliW"/>
</dbReference>
<dbReference type="GO" id="GO:0044780">
    <property type="term" value="P:bacterial-type flagellum assembly"/>
    <property type="evidence" value="ECO:0007669"/>
    <property type="project" value="UniProtKB-UniRule"/>
</dbReference>
<accession>A0A1G9RCH0</accession>
<dbReference type="Proteomes" id="UP000182347">
    <property type="component" value="Unassembled WGS sequence"/>
</dbReference>
<dbReference type="Pfam" id="PF02623">
    <property type="entry name" value="FliW"/>
    <property type="match status" value="1"/>
</dbReference>
<evidence type="ECO:0000256" key="3">
    <source>
        <dbReference type="ARBA" id="ARBA00022845"/>
    </source>
</evidence>
<dbReference type="OrthoDB" id="9801235at2"/>